<dbReference type="PANTHER" id="PTHR43409:SF4">
    <property type="entry name" value="RADICAL SAM SUPERFAMILY PROTEIN"/>
    <property type="match status" value="1"/>
</dbReference>
<dbReference type="Pfam" id="PF04055">
    <property type="entry name" value="Radical_SAM"/>
    <property type="match status" value="1"/>
</dbReference>
<evidence type="ECO:0000256" key="2">
    <source>
        <dbReference type="ARBA" id="ARBA00022691"/>
    </source>
</evidence>
<dbReference type="GO" id="GO:0046872">
    <property type="term" value="F:metal ion binding"/>
    <property type="evidence" value="ECO:0007669"/>
    <property type="project" value="UniProtKB-KW"/>
</dbReference>
<evidence type="ECO:0000256" key="5">
    <source>
        <dbReference type="ARBA" id="ARBA00023014"/>
    </source>
</evidence>
<dbReference type="SFLD" id="SFLDG01082">
    <property type="entry name" value="B12-binding_domain_containing"/>
    <property type="match status" value="1"/>
</dbReference>
<dbReference type="SMART" id="SM00729">
    <property type="entry name" value="Elp3"/>
    <property type="match status" value="1"/>
</dbReference>
<dbReference type="InterPro" id="IPR013785">
    <property type="entry name" value="Aldolase_TIM"/>
</dbReference>
<reference evidence="7" key="1">
    <citation type="submission" date="2018-06" db="EMBL/GenBank/DDBJ databases">
        <authorList>
            <person name="Zhirakovskaya E."/>
        </authorList>
    </citation>
    <scope>NUCLEOTIDE SEQUENCE</scope>
</reference>
<dbReference type="SUPFAM" id="SSF102114">
    <property type="entry name" value="Radical SAM enzymes"/>
    <property type="match status" value="1"/>
</dbReference>
<dbReference type="InterPro" id="IPR007197">
    <property type="entry name" value="rSAM"/>
</dbReference>
<dbReference type="GO" id="GO:0003824">
    <property type="term" value="F:catalytic activity"/>
    <property type="evidence" value="ECO:0007669"/>
    <property type="project" value="InterPro"/>
</dbReference>
<organism evidence="7">
    <name type="scientific">hydrothermal vent metagenome</name>
    <dbReference type="NCBI Taxonomy" id="652676"/>
    <lineage>
        <taxon>unclassified sequences</taxon>
        <taxon>metagenomes</taxon>
        <taxon>ecological metagenomes</taxon>
    </lineage>
</organism>
<dbReference type="PANTHER" id="PTHR43409">
    <property type="entry name" value="ANAEROBIC MAGNESIUM-PROTOPORPHYRIN IX MONOMETHYL ESTER CYCLASE-RELATED"/>
    <property type="match status" value="1"/>
</dbReference>
<evidence type="ECO:0000256" key="1">
    <source>
        <dbReference type="ARBA" id="ARBA00001966"/>
    </source>
</evidence>
<keyword evidence="2" id="KW-0949">S-adenosyl-L-methionine</keyword>
<sequence>MQMFPINYDEPLFRPPSEGNSLIIQVTLGCSWNKCAFCEMYTSKSFKARNEEEVFSDIEAFKPYASQIRKVFLADGDPLVLSTSRLIRILEKLVDTFPNLRRVSTYASPSNIARKSLEELKLLREKGLSLLYVGIESGDSEVLKAIKKGETYQTTIEGLNKSKEAGIDSSVMIINGVGGVVLTEQHAINSAKVLNLTQPKFASTLVLTAYKGLNHYKNRYKGEFVELDTIHLFKELHLFMNHLELDNTIFRSDHASNSLVLKGVLGRDKQIFLAQIEEAINNPDPMYLRRNSNGTLF</sequence>
<proteinExistence type="predicted"/>
<dbReference type="AlphaFoldDB" id="A0A3B0UH11"/>
<keyword evidence="5" id="KW-0411">Iron-sulfur</keyword>
<dbReference type="EMBL" id="UOES01000027">
    <property type="protein sequence ID" value="VAW25842.1"/>
    <property type="molecule type" value="Genomic_DNA"/>
</dbReference>
<keyword evidence="3" id="KW-0479">Metal-binding</keyword>
<evidence type="ECO:0000256" key="3">
    <source>
        <dbReference type="ARBA" id="ARBA00022723"/>
    </source>
</evidence>
<dbReference type="PROSITE" id="PS51918">
    <property type="entry name" value="RADICAL_SAM"/>
    <property type="match status" value="1"/>
</dbReference>
<evidence type="ECO:0000313" key="7">
    <source>
        <dbReference type="EMBL" id="VAW25842.1"/>
    </source>
</evidence>
<dbReference type="SFLD" id="SFLDS00029">
    <property type="entry name" value="Radical_SAM"/>
    <property type="match status" value="1"/>
</dbReference>
<dbReference type="InterPro" id="IPR006638">
    <property type="entry name" value="Elp3/MiaA/NifB-like_rSAM"/>
</dbReference>
<dbReference type="InterPro" id="IPR058240">
    <property type="entry name" value="rSAM_sf"/>
</dbReference>
<feature type="domain" description="Radical SAM core" evidence="6">
    <location>
        <begin position="14"/>
        <end position="243"/>
    </location>
</feature>
<dbReference type="SFLD" id="SFLDG01095">
    <property type="entry name" value="Uncharacterised_Radical_SAM_Su"/>
    <property type="match status" value="1"/>
</dbReference>
<gene>
    <name evidence="7" type="ORF">MNBD_BACTEROID06-1078</name>
</gene>
<dbReference type="CDD" id="cd01335">
    <property type="entry name" value="Radical_SAM"/>
    <property type="match status" value="1"/>
</dbReference>
<comment type="cofactor">
    <cofactor evidence="1">
        <name>[4Fe-4S] cluster</name>
        <dbReference type="ChEBI" id="CHEBI:49883"/>
    </cofactor>
</comment>
<keyword evidence="4" id="KW-0408">Iron</keyword>
<name>A0A3B0UH11_9ZZZZ</name>
<protein>
    <submittedName>
        <fullName evidence="7">Fe-S oxidoreductase</fullName>
    </submittedName>
</protein>
<evidence type="ECO:0000256" key="4">
    <source>
        <dbReference type="ARBA" id="ARBA00023004"/>
    </source>
</evidence>
<dbReference type="InterPro" id="IPR051198">
    <property type="entry name" value="BchE-like"/>
</dbReference>
<accession>A0A3B0UH11</accession>
<dbReference type="Gene3D" id="3.20.20.70">
    <property type="entry name" value="Aldolase class I"/>
    <property type="match status" value="1"/>
</dbReference>
<dbReference type="GO" id="GO:0051536">
    <property type="term" value="F:iron-sulfur cluster binding"/>
    <property type="evidence" value="ECO:0007669"/>
    <property type="project" value="UniProtKB-KW"/>
</dbReference>
<evidence type="ECO:0000259" key="6">
    <source>
        <dbReference type="PROSITE" id="PS51918"/>
    </source>
</evidence>